<keyword evidence="5" id="KW-1003">Cell membrane</keyword>
<evidence type="ECO:0000256" key="10">
    <source>
        <dbReference type="ARBA" id="ARBA00030772"/>
    </source>
</evidence>
<keyword evidence="6" id="KW-0997">Cell inner membrane</keyword>
<evidence type="ECO:0000256" key="6">
    <source>
        <dbReference type="ARBA" id="ARBA00022519"/>
    </source>
</evidence>
<dbReference type="GO" id="GO:0015628">
    <property type="term" value="P:protein secretion by the type II secretion system"/>
    <property type="evidence" value="ECO:0007669"/>
    <property type="project" value="InterPro"/>
</dbReference>
<sequence length="252" mass="27202">MAVNVRKRTVISVAALLFLGSLIWNIPAAFVWSLVESRLPAKVTVTGLTGTLWSGQVRNMQVGGIEQGALIWSWNPGQAFLGRLGLDVAWLPRNGRVDAQLKMGASSLRIENANGRLDAATMAALNKAPFILGGTWLFDVPLLELEDFERVQAAEGRLVWQDAAGGLPQPLPLGHLAADLGAEDGWLVLDLSDEGGGPLGLRGSARWRPAEPMHIDARLRAEASAEPTLTQGLGLLGRPDQEGWVQWRARLQ</sequence>
<accession>A0A1H1UAU2</accession>
<dbReference type="InterPro" id="IPR022792">
    <property type="entry name" value="T2SS_protein-GspN"/>
</dbReference>
<evidence type="ECO:0000256" key="3">
    <source>
        <dbReference type="ARBA" id="ARBA00021563"/>
    </source>
</evidence>
<keyword evidence="8" id="KW-0653">Protein transport</keyword>
<gene>
    <name evidence="11" type="ORF">SAMN05216421_2007</name>
</gene>
<evidence type="ECO:0000256" key="4">
    <source>
        <dbReference type="ARBA" id="ARBA00022448"/>
    </source>
</evidence>
<evidence type="ECO:0000256" key="2">
    <source>
        <dbReference type="ARBA" id="ARBA00007208"/>
    </source>
</evidence>
<evidence type="ECO:0000256" key="7">
    <source>
        <dbReference type="ARBA" id="ARBA00022692"/>
    </source>
</evidence>
<comment type="similarity">
    <text evidence="2">Belongs to the GSP N family.</text>
</comment>
<keyword evidence="4" id="KW-0813">Transport</keyword>
<evidence type="ECO:0000313" key="11">
    <source>
        <dbReference type="EMBL" id="SDS69604.1"/>
    </source>
</evidence>
<reference evidence="12" key="1">
    <citation type="submission" date="2016-10" db="EMBL/GenBank/DDBJ databases">
        <authorList>
            <person name="Varghese N."/>
            <person name="Submissions S."/>
        </authorList>
    </citation>
    <scope>NUCLEOTIDE SEQUENCE [LARGE SCALE GENOMIC DNA]</scope>
    <source>
        <strain evidence="12">NRRL B-51270</strain>
    </source>
</reference>
<evidence type="ECO:0000256" key="1">
    <source>
        <dbReference type="ARBA" id="ARBA00004533"/>
    </source>
</evidence>
<dbReference type="GO" id="GO:0015627">
    <property type="term" value="C:type II protein secretion system complex"/>
    <property type="evidence" value="ECO:0007669"/>
    <property type="project" value="InterPro"/>
</dbReference>
<dbReference type="RefSeq" id="WP_093393998.1">
    <property type="nucleotide sequence ID" value="NZ_LT629736.1"/>
</dbReference>
<evidence type="ECO:0000256" key="9">
    <source>
        <dbReference type="ARBA" id="ARBA00023136"/>
    </source>
</evidence>
<dbReference type="OrthoDB" id="6706905at2"/>
<protein>
    <recommendedName>
        <fullName evidence="3">Type II secretion system protein N</fullName>
    </recommendedName>
    <alternativeName>
        <fullName evidence="10">General secretion pathway protein N</fullName>
    </alternativeName>
</protein>
<dbReference type="Pfam" id="PF01203">
    <property type="entry name" value="T2SSN"/>
    <property type="match status" value="1"/>
</dbReference>
<dbReference type="Proteomes" id="UP000243207">
    <property type="component" value="Chromosome I"/>
</dbReference>
<keyword evidence="7" id="KW-0812">Transmembrane</keyword>
<keyword evidence="9" id="KW-0472">Membrane</keyword>
<evidence type="ECO:0000313" key="12">
    <source>
        <dbReference type="Proteomes" id="UP000243207"/>
    </source>
</evidence>
<comment type="subcellular location">
    <subcellularLocation>
        <location evidence="1">Cell inner membrane</location>
    </subcellularLocation>
</comment>
<dbReference type="EMBL" id="LT629736">
    <property type="protein sequence ID" value="SDS69604.1"/>
    <property type="molecule type" value="Genomic_DNA"/>
</dbReference>
<evidence type="ECO:0000256" key="8">
    <source>
        <dbReference type="ARBA" id="ARBA00022927"/>
    </source>
</evidence>
<keyword evidence="12" id="KW-1185">Reference proteome</keyword>
<name>A0A1H1UAU2_9GAMM</name>
<proteinExistence type="inferred from homology"/>
<organism evidence="11 12">
    <name type="scientific">Halopseudomonas xinjiangensis</name>
    <dbReference type="NCBI Taxonomy" id="487184"/>
    <lineage>
        <taxon>Bacteria</taxon>
        <taxon>Pseudomonadati</taxon>
        <taxon>Pseudomonadota</taxon>
        <taxon>Gammaproteobacteria</taxon>
        <taxon>Pseudomonadales</taxon>
        <taxon>Pseudomonadaceae</taxon>
        <taxon>Halopseudomonas</taxon>
    </lineage>
</organism>
<dbReference type="AlphaFoldDB" id="A0A1H1UAU2"/>
<dbReference type="GO" id="GO:0005886">
    <property type="term" value="C:plasma membrane"/>
    <property type="evidence" value="ECO:0007669"/>
    <property type="project" value="UniProtKB-SubCell"/>
</dbReference>
<evidence type="ECO:0000256" key="5">
    <source>
        <dbReference type="ARBA" id="ARBA00022475"/>
    </source>
</evidence>
<dbReference type="STRING" id="487184.SAMN05216421_2007"/>